<protein>
    <submittedName>
        <fullName evidence="2">Uncharacterized protein</fullName>
    </submittedName>
</protein>
<accession>A0A4R5KVU4</accession>
<dbReference type="Proteomes" id="UP000295636">
    <property type="component" value="Unassembled WGS sequence"/>
</dbReference>
<gene>
    <name evidence="2" type="ORF">E1757_07255</name>
</gene>
<evidence type="ECO:0000256" key="1">
    <source>
        <dbReference type="SAM" id="SignalP"/>
    </source>
</evidence>
<keyword evidence="3" id="KW-1185">Reference proteome</keyword>
<dbReference type="OrthoDB" id="2675985at2"/>
<keyword evidence="1" id="KW-0732">Signal</keyword>
<proteinExistence type="predicted"/>
<sequence>MTRWTRSNKLKWICWMVGICTIALLWLVPFAPAAHAEGDSYYQQDELEPALQLRPVAIGRDSMIALKHAAVMPADGGRTLFFTITVANGGGSALSFLDYWVKVLSSSGAEFKAELVPQDKLKKEVPAGQQVDYKFYALVNDTTSLEELTFRVTRWDYSSSELETAVGDIRFPDPASTVMAPVAGSRTVTMGNMPVALSVSRWLIREHDSVVSSRLTLKLTNKGKASIRLPGYQYALRAANGAVYPLESASPADAGAPLLRPDVTEELQLKSDRLPASASSASWDLLVQQIIPVSGELKLNYPLASLRMPTDAADTPPLGETVDYSNAQGIYQLAAEKQRRMPWEDQDILSTDVSVSHRQSDSMPFPAVKAYYELDGGVRVDAKIVQTDRVVGVPPGVSVHVQAVAKIPYTYPFAETKLILEEQVSDTVKEEMAQFKLPPAAIELPQLAFGETQPITGAGRAAIYAPRELNVYTDGGSSVLEAQVEIVNMEKRSNVIPKLTAFFKTADDSLYPTKIREVKQKLNPQGKALLSFSGKLPKELDTKGLRLVIGESVTDQKLSGTDDKADSYINAVEMELASLNDAVSPTLKDVSFYPYSISLSNINTWLDSKQLKINFTYKLTKDSYYETSNEGSKLVIQFADGQGKVNIDETFFLETAPEDDDKKVTLGEHDYRITRQDDSLVFKIESLKQYKINIYHEFQGKRKLLASQLLDWFGTTD</sequence>
<evidence type="ECO:0000313" key="2">
    <source>
        <dbReference type="EMBL" id="TDF99622.1"/>
    </source>
</evidence>
<feature type="signal peptide" evidence="1">
    <location>
        <begin position="1"/>
        <end position="36"/>
    </location>
</feature>
<feature type="chain" id="PRO_5038665097" evidence="1">
    <location>
        <begin position="37"/>
        <end position="717"/>
    </location>
</feature>
<name>A0A4R5KVU4_9BACL</name>
<dbReference type="EMBL" id="SMRT01000002">
    <property type="protein sequence ID" value="TDF99622.1"/>
    <property type="molecule type" value="Genomic_DNA"/>
</dbReference>
<comment type="caution">
    <text evidence="2">The sequence shown here is derived from an EMBL/GenBank/DDBJ whole genome shotgun (WGS) entry which is preliminary data.</text>
</comment>
<evidence type="ECO:0000313" key="3">
    <source>
        <dbReference type="Proteomes" id="UP000295636"/>
    </source>
</evidence>
<organism evidence="2 3">
    <name type="scientific">Paenibacillus piri</name>
    <dbReference type="NCBI Taxonomy" id="2547395"/>
    <lineage>
        <taxon>Bacteria</taxon>
        <taxon>Bacillati</taxon>
        <taxon>Bacillota</taxon>
        <taxon>Bacilli</taxon>
        <taxon>Bacillales</taxon>
        <taxon>Paenibacillaceae</taxon>
        <taxon>Paenibacillus</taxon>
    </lineage>
</organism>
<dbReference type="AlphaFoldDB" id="A0A4R5KVU4"/>
<dbReference type="RefSeq" id="WP_133226178.1">
    <property type="nucleotide sequence ID" value="NZ_SMRT01000002.1"/>
</dbReference>
<reference evidence="2 3" key="1">
    <citation type="submission" date="2019-03" db="EMBL/GenBank/DDBJ databases">
        <title>This is whole genome sequence of Paenibacillus sp MS74 strain.</title>
        <authorList>
            <person name="Trinh H.N."/>
        </authorList>
    </citation>
    <scope>NUCLEOTIDE SEQUENCE [LARGE SCALE GENOMIC DNA]</scope>
    <source>
        <strain evidence="2 3">MS74</strain>
    </source>
</reference>